<dbReference type="Pfam" id="PF26181">
    <property type="entry name" value="Ig_NUP210_13th"/>
    <property type="match status" value="1"/>
</dbReference>
<feature type="domain" description="BIG2" evidence="1">
    <location>
        <begin position="771"/>
        <end position="846"/>
    </location>
</feature>
<proteinExistence type="predicted"/>
<dbReference type="SUPFAM" id="SSF49373">
    <property type="entry name" value="Invasin/intimin cell-adhesion fragments"/>
    <property type="match status" value="1"/>
</dbReference>
<dbReference type="Proteomes" id="UP000005237">
    <property type="component" value="Unassembled WGS sequence"/>
</dbReference>
<organism evidence="2 3">
    <name type="scientific">Caenorhabditis japonica</name>
    <dbReference type="NCBI Taxonomy" id="281687"/>
    <lineage>
        <taxon>Eukaryota</taxon>
        <taxon>Metazoa</taxon>
        <taxon>Ecdysozoa</taxon>
        <taxon>Nematoda</taxon>
        <taxon>Chromadorea</taxon>
        <taxon>Rhabditida</taxon>
        <taxon>Rhabditina</taxon>
        <taxon>Rhabditomorpha</taxon>
        <taxon>Rhabditoidea</taxon>
        <taxon>Rhabditidae</taxon>
        <taxon>Peloderinae</taxon>
        <taxon>Caenorhabditis</taxon>
    </lineage>
</organism>
<dbReference type="InterPro" id="IPR003343">
    <property type="entry name" value="Big_2"/>
</dbReference>
<dbReference type="InterPro" id="IPR045197">
    <property type="entry name" value="NUP210-like"/>
</dbReference>
<dbReference type="PANTHER" id="PTHR23019">
    <property type="entry name" value="NUCLEAR PORE MEMBRANE GLYCOPROTEIN GP210-RELATED"/>
    <property type="match status" value="1"/>
</dbReference>
<sequence length="950" mass="102206">MTRRDLQENSNSMVEIGQEVEVEILAQDETGASFEKEHRPLAEAQLDASNHHVVLRKIDGLRYSLRADSIGTVSLSATSKSSSGRVLTSRPHTIQVFSPIFLQPKRLTLIPESKFQLEVVGGPQPTPPLDFALNNTKVASILPNALITSSDLGYTSITGTVRVGDGHVTKDSVVLRVVSLSGITLSATSRRVESGGRVNIRLRGVVAGAEDEEPFAFGGAIYPFKVSWSVTDPSVLAPTHPLGEGFVETADNQFAIWFDAIRGGSVTVKAVVELNDQAKKHFIGRANTFTAETTVTVEDSLSLSNPQLKLSTIRVAPNSQLKLRRAFYHFGGPTIDVDVRAKAGLRPPSTVIHVVDPESVQWHVSGENWMLETGKQYTINVELLDEHGNVMFVADNSRFETKIDENLLRVDFKSENGTWLLVTPLRPAKTTLHTKFVAIIDENGKRIAQSGKVGGEQRVTLVDPVRIVPPVVYLPYVSEKRAQINLAATGGSGLFGWSSEDGHVATVDANSGQLTANAIGNTVVTVTDKRNSQAGSRANIHVVEVSGIGFGETARETFTANLLVLNLKVEGLNSDGVLVDMSDCRNVRPHVQISDNSLLRHENDASSEVPIIGTGCGTVTLRGLSSGDARVTVSYLGHKASIDVAVYEKLSISEDFSPIALGSSHPLSVSGGPRPWILDPSTFYRRRDNEGTQKNLELSFENEKVVFKCGTNEGTESVKIRVGNEKSSTLPLPIHAVVTVSICCAKPTRLEIFEDKPRPAKCPLNVHTMLVSSDTQLVLRGSGLCSGVVTQLASINGLSPKWTSSDSGVLKISRQGIQSDVTSGRKEGTATVQAKAGSLSANYEVSVTEGVRIEPARLVLWNEVISKGIFSVSGGSGHFHVENIPSSGAPVSVALRSRSITVTPKNHGQISLRVADSCLLGQYADALVRIADIHSLAIDAPQFVSFIMDS</sequence>
<dbReference type="GO" id="GO:0005643">
    <property type="term" value="C:nuclear pore"/>
    <property type="evidence" value="ECO:0007669"/>
    <property type="project" value="TreeGrafter"/>
</dbReference>
<dbReference type="PANTHER" id="PTHR23019:SF0">
    <property type="entry name" value="NUCLEAR PORE MEMBRANE GLYCOPROTEIN 210"/>
    <property type="match status" value="1"/>
</dbReference>
<dbReference type="InterPro" id="IPR008964">
    <property type="entry name" value="Invasin/intimin_cell_adhesion"/>
</dbReference>
<feature type="domain" description="BIG2" evidence="1">
    <location>
        <begin position="461"/>
        <end position="538"/>
    </location>
</feature>
<dbReference type="Gene3D" id="2.60.40.1080">
    <property type="match status" value="2"/>
</dbReference>
<dbReference type="Pfam" id="PF22962">
    <property type="entry name" value="Ig_NUP210_7th"/>
    <property type="match status" value="1"/>
</dbReference>
<keyword evidence="3" id="KW-1185">Reference proteome</keyword>
<evidence type="ECO:0000313" key="3">
    <source>
        <dbReference type="Proteomes" id="UP000005237"/>
    </source>
</evidence>
<dbReference type="InterPro" id="IPR056897">
    <property type="entry name" value="Ig_NUP210_4th"/>
</dbReference>
<dbReference type="InterPro" id="IPR055099">
    <property type="entry name" value="Ig_NUP210_7th"/>
</dbReference>
<dbReference type="Pfam" id="PF24991">
    <property type="entry name" value="Ig_NUP210_4th"/>
    <property type="match status" value="1"/>
</dbReference>
<evidence type="ECO:0000259" key="1">
    <source>
        <dbReference type="SMART" id="SM00635"/>
    </source>
</evidence>
<dbReference type="InterPro" id="IPR058779">
    <property type="entry name" value="Ig_NUP210_13th"/>
</dbReference>
<accession>A0A8R1DG24</accession>
<name>A0A8R1DG24_CAEJA</name>
<dbReference type="SMART" id="SM00635">
    <property type="entry name" value="BID_2"/>
    <property type="match status" value="2"/>
</dbReference>
<dbReference type="InterPro" id="IPR056899">
    <property type="entry name" value="Ig_NUP210_9th"/>
</dbReference>
<reference evidence="3" key="1">
    <citation type="submission" date="2010-08" db="EMBL/GenBank/DDBJ databases">
        <authorList>
            <consortium name="Caenorhabditis japonica Sequencing Consortium"/>
            <person name="Wilson R.K."/>
        </authorList>
    </citation>
    <scope>NUCLEOTIDE SEQUENCE [LARGE SCALE GENOMIC DNA]</scope>
    <source>
        <strain evidence="3">DF5081</strain>
    </source>
</reference>
<reference evidence="2" key="2">
    <citation type="submission" date="2022-06" db="UniProtKB">
        <authorList>
            <consortium name="EnsemblMetazoa"/>
        </authorList>
    </citation>
    <scope>IDENTIFICATION</scope>
    <source>
        <strain evidence="2">DF5081</strain>
    </source>
</reference>
<dbReference type="EnsemblMetazoa" id="CJA01792b.1">
    <property type="protein sequence ID" value="CJA01792b.1"/>
    <property type="gene ID" value="WBGene00120996"/>
</dbReference>
<dbReference type="Pfam" id="PF26182">
    <property type="entry name" value="Ig_NUP210_5th"/>
    <property type="match status" value="1"/>
</dbReference>
<dbReference type="Pfam" id="PF24902">
    <property type="entry name" value="Ig_NUP210_9th"/>
    <property type="match status" value="1"/>
</dbReference>
<dbReference type="AlphaFoldDB" id="A0A8R1DG24"/>
<evidence type="ECO:0000313" key="2">
    <source>
        <dbReference type="EnsemblMetazoa" id="CJA01792b.1"/>
    </source>
</evidence>
<protein>
    <recommendedName>
        <fullName evidence="1">BIG2 domain-containing protein</fullName>
    </recommendedName>
</protein>